<reference evidence="1 2" key="1">
    <citation type="submission" date="2020-02" db="EMBL/GenBank/DDBJ databases">
        <title>Draft genome sequence of Haematococcus lacustris strain NIES-144.</title>
        <authorList>
            <person name="Morimoto D."/>
            <person name="Nakagawa S."/>
            <person name="Yoshida T."/>
            <person name="Sawayama S."/>
        </authorList>
    </citation>
    <scope>NUCLEOTIDE SEQUENCE [LARGE SCALE GENOMIC DNA]</scope>
    <source>
        <strain evidence="1 2">NIES-144</strain>
    </source>
</reference>
<sequence length="122" mass="13578">MHDLLVAARAQFKVMEDNLVEVMWALALFSHTPPPEWLQAVEVVLVDSAAPPAQLPTPFQLDIEDPNMLPQLRAALDLLTNASVQEHMMRGPHHSGIRLLPGEVAMFEQPSAWPVAKLQELD</sequence>
<proteinExistence type="predicted"/>
<protein>
    <submittedName>
        <fullName evidence="1">Uncharacterized protein</fullName>
    </submittedName>
</protein>
<comment type="caution">
    <text evidence="1">The sequence shown here is derived from an EMBL/GenBank/DDBJ whole genome shotgun (WGS) entry which is preliminary data.</text>
</comment>
<dbReference type="AlphaFoldDB" id="A0A6A0A9S2"/>
<feature type="non-terminal residue" evidence="1">
    <location>
        <position position="1"/>
    </location>
</feature>
<evidence type="ECO:0000313" key="1">
    <source>
        <dbReference type="EMBL" id="GFH29489.1"/>
    </source>
</evidence>
<gene>
    <name evidence="1" type="ORF">HaLaN_28159</name>
</gene>
<dbReference type="EMBL" id="BLLF01004379">
    <property type="protein sequence ID" value="GFH29489.1"/>
    <property type="molecule type" value="Genomic_DNA"/>
</dbReference>
<evidence type="ECO:0000313" key="2">
    <source>
        <dbReference type="Proteomes" id="UP000485058"/>
    </source>
</evidence>
<accession>A0A6A0A9S2</accession>
<keyword evidence="2" id="KW-1185">Reference proteome</keyword>
<dbReference type="Proteomes" id="UP000485058">
    <property type="component" value="Unassembled WGS sequence"/>
</dbReference>
<organism evidence="1 2">
    <name type="scientific">Haematococcus lacustris</name>
    <name type="common">Green alga</name>
    <name type="synonym">Haematococcus pluvialis</name>
    <dbReference type="NCBI Taxonomy" id="44745"/>
    <lineage>
        <taxon>Eukaryota</taxon>
        <taxon>Viridiplantae</taxon>
        <taxon>Chlorophyta</taxon>
        <taxon>core chlorophytes</taxon>
        <taxon>Chlorophyceae</taxon>
        <taxon>CS clade</taxon>
        <taxon>Chlamydomonadales</taxon>
        <taxon>Haematococcaceae</taxon>
        <taxon>Haematococcus</taxon>
    </lineage>
</organism>
<name>A0A6A0A9S2_HAELA</name>